<keyword evidence="3" id="KW-1185">Reference proteome</keyword>
<evidence type="ECO:0000313" key="2">
    <source>
        <dbReference type="EMBL" id="KAG6473434.1"/>
    </source>
</evidence>
<dbReference type="EMBL" id="JACMSC010000019">
    <property type="protein sequence ID" value="KAG6473434.1"/>
    <property type="molecule type" value="Genomic_DNA"/>
</dbReference>
<reference evidence="2 3" key="1">
    <citation type="submission" date="2020-08" db="EMBL/GenBank/DDBJ databases">
        <title>Plant Genome Project.</title>
        <authorList>
            <person name="Zhang R.-G."/>
        </authorList>
    </citation>
    <scope>NUCLEOTIDE SEQUENCE [LARGE SCALE GENOMIC DNA]</scope>
    <source>
        <tissue evidence="2">Rhizome</tissue>
    </source>
</reference>
<protein>
    <submittedName>
        <fullName evidence="2">Uncharacterized protein</fullName>
    </submittedName>
</protein>
<feature type="region of interest" description="Disordered" evidence="1">
    <location>
        <begin position="228"/>
        <end position="265"/>
    </location>
</feature>
<evidence type="ECO:0000313" key="3">
    <source>
        <dbReference type="Proteomes" id="UP000734854"/>
    </source>
</evidence>
<organism evidence="2 3">
    <name type="scientific">Zingiber officinale</name>
    <name type="common">Ginger</name>
    <name type="synonym">Amomum zingiber</name>
    <dbReference type="NCBI Taxonomy" id="94328"/>
    <lineage>
        <taxon>Eukaryota</taxon>
        <taxon>Viridiplantae</taxon>
        <taxon>Streptophyta</taxon>
        <taxon>Embryophyta</taxon>
        <taxon>Tracheophyta</taxon>
        <taxon>Spermatophyta</taxon>
        <taxon>Magnoliopsida</taxon>
        <taxon>Liliopsida</taxon>
        <taxon>Zingiberales</taxon>
        <taxon>Zingiberaceae</taxon>
        <taxon>Zingiber</taxon>
    </lineage>
</organism>
<dbReference type="AlphaFoldDB" id="A0A8J5EDX7"/>
<feature type="compositionally biased region" description="Polar residues" evidence="1">
    <location>
        <begin position="228"/>
        <end position="244"/>
    </location>
</feature>
<dbReference type="Proteomes" id="UP000734854">
    <property type="component" value="Unassembled WGS sequence"/>
</dbReference>
<comment type="caution">
    <text evidence="2">The sequence shown here is derived from an EMBL/GenBank/DDBJ whole genome shotgun (WGS) entry which is preliminary data.</text>
</comment>
<accession>A0A8J5EDX7</accession>
<sequence>MDEKSSGISMNHETLELSDIEENSMLIMRLLHLNTQNHQDGNQDQGKIIFQIRHPNGCQKKGLQSIIIETAMLKKVRDQDRFDCQSSICNQLEDYSEKVRYHVSVSRLGKQINQNMQCICPGFGKGESGCQQHIGLESVSDVCSANHPTSFGKLATMMSCDPHVCQDNVDNFHIDTDVDCQDKLGLLIMKEYYSKNNIEDNFNHAKITSDPARSSSSSDNCFSCHNASQQSCGRDSSTPNSDSFQRLLDGFPDNKGKTNGDDSLASSVAGANHTMNLPYLPSPALGYHTWDINLWPQVSFSVDANKEFLFPTANRMDVMRSHFQIDKCHQNLLQKTALVNIVPSQTINIHPSLFHYGGPVDGNTVGFNAKPHSLKDEITGQSPT</sequence>
<evidence type="ECO:0000256" key="1">
    <source>
        <dbReference type="SAM" id="MobiDB-lite"/>
    </source>
</evidence>
<gene>
    <name evidence="2" type="ORF">ZIOFF_067350</name>
</gene>
<proteinExistence type="predicted"/>
<name>A0A8J5EDX7_ZINOF</name>